<feature type="compositionally biased region" description="Low complexity" evidence="1">
    <location>
        <begin position="29"/>
        <end position="47"/>
    </location>
</feature>
<comment type="caution">
    <text evidence="2">The sequence shown here is derived from an EMBL/GenBank/DDBJ whole genome shotgun (WGS) entry which is preliminary data.</text>
</comment>
<accession>A0A9W6YEL3</accession>
<evidence type="ECO:0000256" key="1">
    <source>
        <dbReference type="SAM" id="MobiDB-lite"/>
    </source>
</evidence>
<evidence type="ECO:0000313" key="2">
    <source>
        <dbReference type="EMBL" id="GMF60851.1"/>
    </source>
</evidence>
<keyword evidence="3" id="KW-1185">Reference proteome</keyword>
<evidence type="ECO:0000313" key="3">
    <source>
        <dbReference type="Proteomes" id="UP001165121"/>
    </source>
</evidence>
<dbReference type="Proteomes" id="UP001165121">
    <property type="component" value="Unassembled WGS sequence"/>
</dbReference>
<reference evidence="2" key="1">
    <citation type="submission" date="2023-04" db="EMBL/GenBank/DDBJ databases">
        <title>Phytophthora fragariaefolia NBRC 109709.</title>
        <authorList>
            <person name="Ichikawa N."/>
            <person name="Sato H."/>
            <person name="Tonouchi N."/>
        </authorList>
    </citation>
    <scope>NUCLEOTIDE SEQUENCE</scope>
    <source>
        <strain evidence="2">NBRC 109709</strain>
    </source>
</reference>
<protein>
    <submittedName>
        <fullName evidence="2">Unnamed protein product</fullName>
    </submittedName>
</protein>
<name>A0A9W6YEL3_9STRA</name>
<feature type="region of interest" description="Disordered" evidence="1">
    <location>
        <begin position="1"/>
        <end position="113"/>
    </location>
</feature>
<sequence length="126" mass="13332">MAHTTKTAHILRELQIEASASSSEDDGAENSGSSPSEEEATNASESEIVPNAQDTFASLDDAVKHSGDESCASDAGEEGQRTSTQEDDSSDDHGSSEQTSGPSRGSRKRAFVDCNDEIYYVSPLKT</sequence>
<proteinExistence type="predicted"/>
<organism evidence="2 3">
    <name type="scientific">Phytophthora fragariaefolia</name>
    <dbReference type="NCBI Taxonomy" id="1490495"/>
    <lineage>
        <taxon>Eukaryota</taxon>
        <taxon>Sar</taxon>
        <taxon>Stramenopiles</taxon>
        <taxon>Oomycota</taxon>
        <taxon>Peronosporomycetes</taxon>
        <taxon>Peronosporales</taxon>
        <taxon>Peronosporaceae</taxon>
        <taxon>Phytophthora</taxon>
    </lineage>
</organism>
<dbReference type="EMBL" id="BSXT01005548">
    <property type="protein sequence ID" value="GMF60851.1"/>
    <property type="molecule type" value="Genomic_DNA"/>
</dbReference>
<dbReference type="AlphaFoldDB" id="A0A9W6YEL3"/>
<gene>
    <name evidence="2" type="ORF">Pfra01_002645400</name>
</gene>